<evidence type="ECO:0000256" key="5">
    <source>
        <dbReference type="ARBA" id="ARBA00022927"/>
    </source>
</evidence>
<feature type="transmembrane region" description="Helical" evidence="10">
    <location>
        <begin position="65"/>
        <end position="83"/>
    </location>
</feature>
<evidence type="ECO:0000256" key="8">
    <source>
        <dbReference type="ARBA" id="ARBA00023186"/>
    </source>
</evidence>
<dbReference type="InterPro" id="IPR028055">
    <property type="entry name" value="YidC/Oxa/ALB_C"/>
</dbReference>
<keyword evidence="3" id="KW-1003">Cell membrane</keyword>
<dbReference type="AlphaFoldDB" id="A0A917PKK4"/>
<keyword evidence="6 10" id="KW-1133">Transmembrane helix</keyword>
<dbReference type="GO" id="GO:0015031">
    <property type="term" value="P:protein transport"/>
    <property type="evidence" value="ECO:0007669"/>
    <property type="project" value="UniProtKB-KW"/>
</dbReference>
<comment type="subcellular location">
    <subcellularLocation>
        <location evidence="1">Cell membrane</location>
        <topology evidence="1">Multi-pass membrane protein</topology>
    </subcellularLocation>
    <subcellularLocation>
        <location evidence="9">Membrane</location>
        <topology evidence="9">Multi-pass membrane protein</topology>
    </subcellularLocation>
</comment>
<keyword evidence="4 9" id="KW-0812">Transmembrane</keyword>
<evidence type="ECO:0000256" key="7">
    <source>
        <dbReference type="ARBA" id="ARBA00023136"/>
    </source>
</evidence>
<proteinExistence type="inferred from homology"/>
<feature type="transmembrane region" description="Helical" evidence="10">
    <location>
        <begin position="36"/>
        <end position="53"/>
    </location>
</feature>
<dbReference type="PANTHER" id="PTHR12428:SF65">
    <property type="entry name" value="CYTOCHROME C OXIDASE ASSEMBLY PROTEIN COX18, MITOCHONDRIAL"/>
    <property type="match status" value="1"/>
</dbReference>
<dbReference type="InterPro" id="IPR047196">
    <property type="entry name" value="YidC_ALB_C"/>
</dbReference>
<evidence type="ECO:0000313" key="13">
    <source>
        <dbReference type="Proteomes" id="UP000658382"/>
    </source>
</evidence>
<reference evidence="12" key="1">
    <citation type="journal article" date="2014" name="Int. J. Syst. Evol. Microbiol.">
        <title>Complete genome sequence of Corynebacterium casei LMG S-19264T (=DSM 44701T), isolated from a smear-ripened cheese.</title>
        <authorList>
            <consortium name="US DOE Joint Genome Institute (JGI-PGF)"/>
            <person name="Walter F."/>
            <person name="Albersmeier A."/>
            <person name="Kalinowski J."/>
            <person name="Ruckert C."/>
        </authorList>
    </citation>
    <scope>NUCLEOTIDE SEQUENCE</scope>
    <source>
        <strain evidence="12">JCM 12580</strain>
    </source>
</reference>
<evidence type="ECO:0000256" key="3">
    <source>
        <dbReference type="ARBA" id="ARBA00022475"/>
    </source>
</evidence>
<name>A0A917PKK4_9BACI</name>
<keyword evidence="2" id="KW-0813">Transport</keyword>
<sequence length="120" mass="13452">MLIQMPILIAFYWAIRGTQEITGHQFLWFDLGETDILLTILAVVIYFAQFKVSQIGLEPQQKKQMAFIGLISPVMIGIISLNAPAALPLYWAVGGLFIIGQTLISKKIYLAHKKRTSETS</sequence>
<dbReference type="CDD" id="cd20070">
    <property type="entry name" value="5TM_YidC_Alb3"/>
    <property type="match status" value="1"/>
</dbReference>
<dbReference type="GO" id="GO:0051205">
    <property type="term" value="P:protein insertion into membrane"/>
    <property type="evidence" value="ECO:0007669"/>
    <property type="project" value="TreeGrafter"/>
</dbReference>
<feature type="transmembrane region" description="Helical" evidence="10">
    <location>
        <begin position="89"/>
        <end position="105"/>
    </location>
</feature>
<dbReference type="InterPro" id="IPR001708">
    <property type="entry name" value="YidC/ALB3/OXA1/COX18"/>
</dbReference>
<keyword evidence="5" id="KW-0653">Protein transport</keyword>
<keyword evidence="8" id="KW-0143">Chaperone</keyword>
<evidence type="ECO:0000256" key="10">
    <source>
        <dbReference type="SAM" id="Phobius"/>
    </source>
</evidence>
<gene>
    <name evidence="12" type="ORF">GCM10007063_00400</name>
</gene>
<comment type="similarity">
    <text evidence="9">Belongs to the OXA1/ALB3/YidC family.</text>
</comment>
<dbReference type="GO" id="GO:0032977">
    <property type="term" value="F:membrane insertase activity"/>
    <property type="evidence" value="ECO:0007669"/>
    <property type="project" value="InterPro"/>
</dbReference>
<organism evidence="12 13">
    <name type="scientific">Lentibacillus kapialis</name>
    <dbReference type="NCBI Taxonomy" id="340214"/>
    <lineage>
        <taxon>Bacteria</taxon>
        <taxon>Bacillati</taxon>
        <taxon>Bacillota</taxon>
        <taxon>Bacilli</taxon>
        <taxon>Bacillales</taxon>
        <taxon>Bacillaceae</taxon>
        <taxon>Lentibacillus</taxon>
    </lineage>
</organism>
<dbReference type="Pfam" id="PF02096">
    <property type="entry name" value="60KD_IMP"/>
    <property type="match status" value="1"/>
</dbReference>
<dbReference type="PANTHER" id="PTHR12428">
    <property type="entry name" value="OXA1"/>
    <property type="match status" value="1"/>
</dbReference>
<dbReference type="GO" id="GO:0005886">
    <property type="term" value="C:plasma membrane"/>
    <property type="evidence" value="ECO:0007669"/>
    <property type="project" value="UniProtKB-SubCell"/>
</dbReference>
<evidence type="ECO:0000256" key="1">
    <source>
        <dbReference type="ARBA" id="ARBA00004651"/>
    </source>
</evidence>
<dbReference type="EMBL" id="BMNQ01000001">
    <property type="protein sequence ID" value="GGJ81909.1"/>
    <property type="molecule type" value="Genomic_DNA"/>
</dbReference>
<keyword evidence="13" id="KW-1185">Reference proteome</keyword>
<keyword evidence="7 10" id="KW-0472">Membrane</keyword>
<accession>A0A917PKK4</accession>
<evidence type="ECO:0000256" key="4">
    <source>
        <dbReference type="ARBA" id="ARBA00022692"/>
    </source>
</evidence>
<evidence type="ECO:0000256" key="9">
    <source>
        <dbReference type="RuleBase" id="RU003945"/>
    </source>
</evidence>
<evidence type="ECO:0000256" key="6">
    <source>
        <dbReference type="ARBA" id="ARBA00022989"/>
    </source>
</evidence>
<evidence type="ECO:0000313" key="12">
    <source>
        <dbReference type="EMBL" id="GGJ81909.1"/>
    </source>
</evidence>
<evidence type="ECO:0000256" key="2">
    <source>
        <dbReference type="ARBA" id="ARBA00022448"/>
    </source>
</evidence>
<feature type="domain" description="Membrane insertase YidC/Oxa/ALB C-terminal" evidence="11">
    <location>
        <begin position="1"/>
        <end position="106"/>
    </location>
</feature>
<protein>
    <recommendedName>
        <fullName evidence="11">Membrane insertase YidC/Oxa/ALB C-terminal domain-containing protein</fullName>
    </recommendedName>
</protein>
<comment type="caution">
    <text evidence="12">The sequence shown here is derived from an EMBL/GenBank/DDBJ whole genome shotgun (WGS) entry which is preliminary data.</text>
</comment>
<evidence type="ECO:0000259" key="11">
    <source>
        <dbReference type="Pfam" id="PF02096"/>
    </source>
</evidence>
<dbReference type="Proteomes" id="UP000658382">
    <property type="component" value="Unassembled WGS sequence"/>
</dbReference>
<reference evidence="12" key="2">
    <citation type="submission" date="2020-09" db="EMBL/GenBank/DDBJ databases">
        <authorList>
            <person name="Sun Q."/>
            <person name="Ohkuma M."/>
        </authorList>
    </citation>
    <scope>NUCLEOTIDE SEQUENCE</scope>
    <source>
        <strain evidence="12">JCM 12580</strain>
    </source>
</reference>